<dbReference type="InterPro" id="IPR048634">
    <property type="entry name" value="SecD_SecF_C"/>
</dbReference>
<keyword evidence="5 9" id="KW-0653">Protein transport</keyword>
<keyword evidence="8 9" id="KW-0472">Membrane</keyword>
<name>A0A1F5VEZ5_9BACT</name>
<evidence type="ECO:0000256" key="7">
    <source>
        <dbReference type="ARBA" id="ARBA00023010"/>
    </source>
</evidence>
<dbReference type="STRING" id="1798325.A2834_01650"/>
<keyword evidence="7 9" id="KW-0811">Translocation</keyword>
<dbReference type="PANTHER" id="PTHR30081:SF1">
    <property type="entry name" value="PROTEIN TRANSLOCASE SUBUNIT SECD"/>
    <property type="match status" value="1"/>
</dbReference>
<dbReference type="FunFam" id="1.20.1640.10:FF:000004">
    <property type="entry name" value="Protein translocase subunit SecD"/>
    <property type="match status" value="1"/>
</dbReference>
<evidence type="ECO:0000256" key="2">
    <source>
        <dbReference type="ARBA" id="ARBA00022448"/>
    </source>
</evidence>
<comment type="subunit">
    <text evidence="9">Forms a complex with SecF. Part of the essential Sec protein translocation apparatus which comprises SecA, SecYEG and auxiliary proteins SecDF. Other proteins may also be involved.</text>
</comment>
<sequence>MVKVRILALTILLIGAVAGYFDWSGWLPFRLGLDLQGGTHLVYKADTSQLASQAEIGEAMAGLRDVIERRINLFGVAEPVVQTENMGGERRLIVELAGVFDIKEAIKAIGETPYLEFRELERDSAGKILATSTASISDFVATKLTGRYLKRASLSFDQTIGSPEISLEFNDEGAKLFEEITERNVESPVAIFLDGAPISIPTVREKISGGKAQITGKFTQQEAKQLVRRFNAGALPVPITLLSQQSVGASLGKEALLKSLRAAIYGALAVAFFMMFWYRLPGIISILALGVYAALTLLLFKLIPVTLSSAGIAGFILSVGMAVDANILIFERMKEELRSGRSLDTAMLEGFRRAWTSIRDSNISSLITAVILYWFGTSLVRGFALTLGLGILVSMFTAITASRYFLRALSHSGSGIFTRFLFNYPR</sequence>
<comment type="subcellular location">
    <subcellularLocation>
        <location evidence="1 9">Cell membrane</location>
        <topology evidence="1 9">Multi-pass membrane protein</topology>
    </subcellularLocation>
</comment>
<dbReference type="GO" id="GO:0005886">
    <property type="term" value="C:plasma membrane"/>
    <property type="evidence" value="ECO:0007669"/>
    <property type="project" value="UniProtKB-SubCell"/>
</dbReference>
<comment type="similarity">
    <text evidence="9">Belongs to the SecD/SecF family. SecD subfamily.</text>
</comment>
<evidence type="ECO:0000313" key="14">
    <source>
        <dbReference type="Proteomes" id="UP000179251"/>
    </source>
</evidence>
<gene>
    <name evidence="9" type="primary">secD</name>
    <name evidence="13" type="ORF">A2834_01650</name>
</gene>
<feature type="domain" description="Protein translocase subunit SecDF P1" evidence="11">
    <location>
        <begin position="63"/>
        <end position="120"/>
    </location>
</feature>
<dbReference type="EMBL" id="MFHD01000023">
    <property type="protein sequence ID" value="OGF62012.1"/>
    <property type="molecule type" value="Genomic_DNA"/>
</dbReference>
<feature type="transmembrane region" description="Helical" evidence="9">
    <location>
        <begin position="309"/>
        <end position="330"/>
    </location>
</feature>
<dbReference type="InterPro" id="IPR022646">
    <property type="entry name" value="SecD/SecF_CS"/>
</dbReference>
<evidence type="ECO:0000256" key="8">
    <source>
        <dbReference type="ARBA" id="ARBA00023136"/>
    </source>
</evidence>
<dbReference type="InterPro" id="IPR022813">
    <property type="entry name" value="SecD/SecF_arch_bac"/>
</dbReference>
<proteinExistence type="inferred from homology"/>
<reference evidence="13 14" key="1">
    <citation type="journal article" date="2016" name="Nat. Commun.">
        <title>Thousands of microbial genomes shed light on interconnected biogeochemical processes in an aquifer system.</title>
        <authorList>
            <person name="Anantharaman K."/>
            <person name="Brown C.T."/>
            <person name="Hug L.A."/>
            <person name="Sharon I."/>
            <person name="Castelle C.J."/>
            <person name="Probst A.J."/>
            <person name="Thomas B.C."/>
            <person name="Singh A."/>
            <person name="Wilkins M.J."/>
            <person name="Karaoz U."/>
            <person name="Brodie E.L."/>
            <person name="Williams K.H."/>
            <person name="Hubbard S.S."/>
            <person name="Banfield J.F."/>
        </authorList>
    </citation>
    <scope>NUCLEOTIDE SEQUENCE [LARGE SCALE GENOMIC DNA]</scope>
</reference>
<feature type="transmembrane region" description="Helical" evidence="9">
    <location>
        <begin position="357"/>
        <end position="376"/>
    </location>
</feature>
<keyword evidence="2 9" id="KW-0813">Transport</keyword>
<dbReference type="GO" id="GO:0043952">
    <property type="term" value="P:protein transport by the Sec complex"/>
    <property type="evidence" value="ECO:0007669"/>
    <property type="project" value="UniProtKB-UniRule"/>
</dbReference>
<dbReference type="GO" id="GO:0006605">
    <property type="term" value="P:protein targeting"/>
    <property type="evidence" value="ECO:0007669"/>
    <property type="project" value="UniProtKB-UniRule"/>
</dbReference>
<feature type="transmembrane region" description="Helical" evidence="9">
    <location>
        <begin position="283"/>
        <end position="303"/>
    </location>
</feature>
<dbReference type="InterPro" id="IPR055344">
    <property type="entry name" value="SecD_SecF_C_bact"/>
</dbReference>
<evidence type="ECO:0000259" key="11">
    <source>
        <dbReference type="Pfam" id="PF21760"/>
    </source>
</evidence>
<dbReference type="SUPFAM" id="SSF82866">
    <property type="entry name" value="Multidrug efflux transporter AcrB transmembrane domain"/>
    <property type="match status" value="1"/>
</dbReference>
<evidence type="ECO:0000256" key="9">
    <source>
        <dbReference type="HAMAP-Rule" id="MF_01463"/>
    </source>
</evidence>
<comment type="caution">
    <text evidence="9">Lacks conserved residue(s) required for the propagation of feature annotation.</text>
</comment>
<evidence type="ECO:0000256" key="5">
    <source>
        <dbReference type="ARBA" id="ARBA00022927"/>
    </source>
</evidence>
<dbReference type="GO" id="GO:0065002">
    <property type="term" value="P:intracellular protein transmembrane transport"/>
    <property type="evidence" value="ECO:0007669"/>
    <property type="project" value="UniProtKB-UniRule"/>
</dbReference>
<dbReference type="InterPro" id="IPR054384">
    <property type="entry name" value="SecDF_P1_head"/>
</dbReference>
<evidence type="ECO:0000259" key="12">
    <source>
        <dbReference type="Pfam" id="PF22599"/>
    </source>
</evidence>
<evidence type="ECO:0000259" key="10">
    <source>
        <dbReference type="Pfam" id="PF02355"/>
    </source>
</evidence>
<dbReference type="NCBIfam" id="TIGR00916">
    <property type="entry name" value="2A0604s01"/>
    <property type="match status" value="1"/>
</dbReference>
<evidence type="ECO:0000256" key="4">
    <source>
        <dbReference type="ARBA" id="ARBA00022692"/>
    </source>
</evidence>
<accession>A0A1F5VEZ5</accession>
<comment type="function">
    <text evidence="9">Part of the Sec protein translocase complex. Interacts with the SecYEG preprotein conducting channel. SecDF uses the proton motive force (PMF) to complete protein translocation after the ATP-dependent function of SecA.</text>
</comment>
<evidence type="ECO:0000313" key="13">
    <source>
        <dbReference type="EMBL" id="OGF62012.1"/>
    </source>
</evidence>
<dbReference type="Pfam" id="PF22599">
    <property type="entry name" value="SecDF_P1_head"/>
    <property type="match status" value="1"/>
</dbReference>
<dbReference type="HAMAP" id="MF_01463_B">
    <property type="entry name" value="SecD_B"/>
    <property type="match status" value="1"/>
</dbReference>
<dbReference type="AlphaFoldDB" id="A0A1F5VEZ5"/>
<dbReference type="Pfam" id="PF02355">
    <property type="entry name" value="SecD_SecF_C"/>
    <property type="match status" value="1"/>
</dbReference>
<dbReference type="InterPro" id="IPR005791">
    <property type="entry name" value="SecD"/>
</dbReference>
<dbReference type="PANTHER" id="PTHR30081">
    <property type="entry name" value="PROTEIN-EXPORT MEMBRANE PROTEIN SEC"/>
    <property type="match status" value="1"/>
</dbReference>
<evidence type="ECO:0000256" key="3">
    <source>
        <dbReference type="ARBA" id="ARBA00022475"/>
    </source>
</evidence>
<dbReference type="Proteomes" id="UP000179251">
    <property type="component" value="Unassembled WGS sequence"/>
</dbReference>
<feature type="transmembrane region" description="Helical" evidence="9">
    <location>
        <begin position="260"/>
        <end position="278"/>
    </location>
</feature>
<organism evidence="13 14">
    <name type="scientific">Candidatus Giovannonibacteria bacterium RIFCSPHIGHO2_01_FULL_45_23</name>
    <dbReference type="NCBI Taxonomy" id="1798325"/>
    <lineage>
        <taxon>Bacteria</taxon>
        <taxon>Candidatus Giovannoniibacteriota</taxon>
    </lineage>
</organism>
<dbReference type="GO" id="GO:0015450">
    <property type="term" value="F:protein-transporting ATPase activity"/>
    <property type="evidence" value="ECO:0007669"/>
    <property type="project" value="InterPro"/>
</dbReference>
<dbReference type="Gene3D" id="3.30.1360.200">
    <property type="match status" value="1"/>
</dbReference>
<keyword evidence="3 9" id="KW-1003">Cell membrane</keyword>
<dbReference type="Gene3D" id="3.30.70.3400">
    <property type="match status" value="1"/>
</dbReference>
<keyword evidence="6 9" id="KW-1133">Transmembrane helix</keyword>
<feature type="domain" description="SecDF P1 head subdomain" evidence="12">
    <location>
        <begin position="143"/>
        <end position="237"/>
    </location>
</feature>
<dbReference type="Pfam" id="PF07549">
    <property type="entry name" value="Sec_GG"/>
    <property type="match status" value="1"/>
</dbReference>
<dbReference type="InterPro" id="IPR048631">
    <property type="entry name" value="SecD_1st"/>
</dbReference>
<evidence type="ECO:0000256" key="6">
    <source>
        <dbReference type="ARBA" id="ARBA00022989"/>
    </source>
</evidence>
<feature type="transmembrane region" description="Helical" evidence="9">
    <location>
        <begin position="382"/>
        <end position="406"/>
    </location>
</feature>
<dbReference type="Pfam" id="PF21760">
    <property type="entry name" value="SecD_1st"/>
    <property type="match status" value="1"/>
</dbReference>
<comment type="caution">
    <text evidence="13">The sequence shown here is derived from an EMBL/GenBank/DDBJ whole genome shotgun (WGS) entry which is preliminary data.</text>
</comment>
<dbReference type="NCBIfam" id="TIGR01129">
    <property type="entry name" value="secD"/>
    <property type="match status" value="1"/>
</dbReference>
<protein>
    <recommendedName>
        <fullName evidence="9">Protein translocase subunit SecD</fullName>
    </recommendedName>
</protein>
<evidence type="ECO:0000256" key="1">
    <source>
        <dbReference type="ARBA" id="ARBA00004651"/>
    </source>
</evidence>
<keyword evidence="4 9" id="KW-0812">Transmembrane</keyword>
<feature type="domain" description="Protein export membrane protein SecD/SecF C-terminal" evidence="10">
    <location>
        <begin position="241"/>
        <end position="402"/>
    </location>
</feature>